<feature type="transmembrane region" description="Helical" evidence="1">
    <location>
        <begin position="12"/>
        <end position="29"/>
    </location>
</feature>
<dbReference type="AlphaFoldDB" id="A0A6N3FCW1"/>
<keyword evidence="1" id="KW-1133">Transmembrane helix</keyword>
<keyword evidence="1" id="KW-0812">Transmembrane</keyword>
<reference evidence="2" key="1">
    <citation type="submission" date="2019-11" db="EMBL/GenBank/DDBJ databases">
        <authorList>
            <person name="Feng L."/>
        </authorList>
    </citation>
    <scope>NUCLEOTIDE SEQUENCE</scope>
    <source>
        <strain evidence="2">CParaputrificumLFYP93</strain>
    </source>
</reference>
<dbReference type="RefSeq" id="WP_156561852.1">
    <property type="nucleotide sequence ID" value="NZ_CACRTV010000057.1"/>
</dbReference>
<keyword evidence="1" id="KW-0472">Membrane</keyword>
<dbReference type="EMBL" id="CACRTV010000057">
    <property type="protein sequence ID" value="VYU49749.1"/>
    <property type="molecule type" value="Genomic_DNA"/>
</dbReference>
<organism evidence="2">
    <name type="scientific">Clostridium paraputrificum</name>
    <dbReference type="NCBI Taxonomy" id="29363"/>
    <lineage>
        <taxon>Bacteria</taxon>
        <taxon>Bacillati</taxon>
        <taxon>Bacillota</taxon>
        <taxon>Clostridia</taxon>
        <taxon>Eubacteriales</taxon>
        <taxon>Clostridiaceae</taxon>
        <taxon>Clostridium</taxon>
    </lineage>
</organism>
<proteinExistence type="predicted"/>
<evidence type="ECO:0000256" key="1">
    <source>
        <dbReference type="SAM" id="Phobius"/>
    </source>
</evidence>
<evidence type="ECO:0000313" key="2">
    <source>
        <dbReference type="EMBL" id="VYU49749.1"/>
    </source>
</evidence>
<accession>A0A6N3FCW1</accession>
<name>A0A6N3FCW1_9CLOT</name>
<protein>
    <submittedName>
        <fullName evidence="2">Uncharacterized protein</fullName>
    </submittedName>
</protein>
<feature type="transmembrane region" description="Helical" evidence="1">
    <location>
        <begin position="35"/>
        <end position="53"/>
    </location>
</feature>
<sequence>MEDLISKGMEILPAILVVIAVIILITAGLRILRILSTIALIGGIVLWCVVLPLRDTETFLVTAEDIKTIASAEDLISSKALANKETSRILSIESENTDDSLEVSIIYEKDLLDGYVTYKKSITYKVDKSLVKENNHVEVKRTFKTKQIFNNLTPKVYFNLEQFKSEFKSGIKQLEGGIK</sequence>
<gene>
    <name evidence="2" type="ORF">CPLFYP93_02489</name>
</gene>